<evidence type="ECO:0000313" key="3">
    <source>
        <dbReference type="Proteomes" id="UP000314294"/>
    </source>
</evidence>
<comment type="caution">
    <text evidence="2">The sequence shown here is derived from an EMBL/GenBank/DDBJ whole genome shotgun (WGS) entry which is preliminary data.</text>
</comment>
<feature type="region of interest" description="Disordered" evidence="1">
    <location>
        <begin position="162"/>
        <end position="196"/>
    </location>
</feature>
<dbReference type="AlphaFoldDB" id="A0A4Z2FKM5"/>
<accession>A0A4Z2FKM5</accession>
<protein>
    <submittedName>
        <fullName evidence="2">Uncharacterized protein</fullName>
    </submittedName>
</protein>
<dbReference type="Proteomes" id="UP000314294">
    <property type="component" value="Unassembled WGS sequence"/>
</dbReference>
<name>A0A4Z2FKM5_9TELE</name>
<proteinExistence type="predicted"/>
<evidence type="ECO:0000313" key="2">
    <source>
        <dbReference type="EMBL" id="TNN41440.1"/>
    </source>
</evidence>
<organism evidence="2 3">
    <name type="scientific">Liparis tanakae</name>
    <name type="common">Tanaka's snailfish</name>
    <dbReference type="NCBI Taxonomy" id="230148"/>
    <lineage>
        <taxon>Eukaryota</taxon>
        <taxon>Metazoa</taxon>
        <taxon>Chordata</taxon>
        <taxon>Craniata</taxon>
        <taxon>Vertebrata</taxon>
        <taxon>Euteleostomi</taxon>
        <taxon>Actinopterygii</taxon>
        <taxon>Neopterygii</taxon>
        <taxon>Teleostei</taxon>
        <taxon>Neoteleostei</taxon>
        <taxon>Acanthomorphata</taxon>
        <taxon>Eupercaria</taxon>
        <taxon>Perciformes</taxon>
        <taxon>Cottioidei</taxon>
        <taxon>Cottales</taxon>
        <taxon>Liparidae</taxon>
        <taxon>Liparis</taxon>
    </lineage>
</organism>
<keyword evidence="3" id="KW-1185">Reference proteome</keyword>
<sequence length="196" mass="21989">MELERDSDGVEEAGGSPTEWVTVLRSYIHLSQEAGLLLAEQRVLDLERDQLGLDGQEVFGGRPLLLHGDRQLRLGIGCQKEKRPPKKRQVTRERIPGVLGCRQVPRSLRRPNYLIGQRLLLQPRLLLGLLQRHAQLLLGLRFPAQGRLLRLARPADVSLVEHRQLPDDRGIGSRPSTPQPDPTRPNQTVNTTTPGV</sequence>
<evidence type="ECO:0000256" key="1">
    <source>
        <dbReference type="SAM" id="MobiDB-lite"/>
    </source>
</evidence>
<gene>
    <name evidence="2" type="ORF">EYF80_048402</name>
</gene>
<dbReference type="EMBL" id="SRLO01001108">
    <property type="protein sequence ID" value="TNN41440.1"/>
    <property type="molecule type" value="Genomic_DNA"/>
</dbReference>
<feature type="compositionally biased region" description="Polar residues" evidence="1">
    <location>
        <begin position="184"/>
        <end position="196"/>
    </location>
</feature>
<feature type="compositionally biased region" description="Basic and acidic residues" evidence="1">
    <location>
        <begin position="162"/>
        <end position="171"/>
    </location>
</feature>
<reference evidence="2 3" key="1">
    <citation type="submission" date="2019-03" db="EMBL/GenBank/DDBJ databases">
        <title>First draft genome of Liparis tanakae, snailfish: a comprehensive survey of snailfish specific genes.</title>
        <authorList>
            <person name="Kim W."/>
            <person name="Song I."/>
            <person name="Jeong J.-H."/>
            <person name="Kim D."/>
            <person name="Kim S."/>
            <person name="Ryu S."/>
            <person name="Song J.Y."/>
            <person name="Lee S.K."/>
        </authorList>
    </citation>
    <scope>NUCLEOTIDE SEQUENCE [LARGE SCALE GENOMIC DNA]</scope>
    <source>
        <tissue evidence="2">Muscle</tissue>
    </source>
</reference>